<feature type="region of interest" description="Disordered" evidence="1">
    <location>
        <begin position="46"/>
        <end position="97"/>
    </location>
</feature>
<dbReference type="InterPro" id="IPR011723">
    <property type="entry name" value="Znf/thioredoxin_put"/>
</dbReference>
<keyword evidence="2" id="KW-1133">Transmembrane helix</keyword>
<dbReference type="EMBL" id="CP011797">
    <property type="protein sequence ID" value="ATX77818.1"/>
    <property type="molecule type" value="Genomic_DNA"/>
</dbReference>
<accession>A0A2K8KSW6</accession>
<feature type="compositionally biased region" description="Basic and acidic residues" evidence="1">
    <location>
        <begin position="141"/>
        <end position="151"/>
    </location>
</feature>
<dbReference type="Proteomes" id="UP000229757">
    <property type="component" value="Chromosome"/>
</dbReference>
<dbReference type="Pfam" id="PF13719">
    <property type="entry name" value="Zn_ribbon_5"/>
    <property type="match status" value="1"/>
</dbReference>
<dbReference type="AlphaFoldDB" id="A0A2K8KSW6"/>
<dbReference type="KEGG" id="rfo:REIFOR_02695"/>
<gene>
    <name evidence="4" type="ORF">REIFOR_02695</name>
</gene>
<feature type="domain" description="Zinc finger/thioredoxin putative" evidence="3">
    <location>
        <begin position="6"/>
        <end position="41"/>
    </location>
</feature>
<dbReference type="InterPro" id="IPR021834">
    <property type="entry name" value="DUF3426"/>
</dbReference>
<feature type="compositionally biased region" description="Pro residues" evidence="1">
    <location>
        <begin position="75"/>
        <end position="89"/>
    </location>
</feature>
<evidence type="ECO:0000313" key="4">
    <source>
        <dbReference type="EMBL" id="ATX77818.1"/>
    </source>
</evidence>
<dbReference type="Pfam" id="PF11906">
    <property type="entry name" value="DUF3426"/>
    <property type="match status" value="1"/>
</dbReference>
<feature type="region of interest" description="Disordered" evidence="1">
    <location>
        <begin position="125"/>
        <end position="151"/>
    </location>
</feature>
<dbReference type="NCBIfam" id="TIGR02098">
    <property type="entry name" value="MJ0042_CXXC"/>
    <property type="match status" value="1"/>
</dbReference>
<dbReference type="OrthoDB" id="5294582at2"/>
<evidence type="ECO:0000313" key="5">
    <source>
        <dbReference type="Proteomes" id="UP000229757"/>
    </source>
</evidence>
<proteinExistence type="predicted"/>
<feature type="transmembrane region" description="Helical" evidence="2">
    <location>
        <begin position="261"/>
        <end position="280"/>
    </location>
</feature>
<keyword evidence="2 4" id="KW-0812">Transmembrane</keyword>
<sequence>MVESFITQCPHCGTSFRVRSEQLAVANGSVRCGACLQVFGARNHLVTSPSSGNRPAAAPAAKPSAPKTETKPASPRQPAPRPPAAPGPEPESKFGGFSASEDEFVFADGDDDFIFDDNADDRLFGDDASEEGFGELSDSFRNLDDSTNKPNRKVDHFQREAQELNTPGLTDPDEQDERWAESILEDMENDTKPMTAVFNAGEVNQRATGSLAKPVAPARRSASFEPDFPMPQTASQVVNKVNHAPDLDFQLEDRLHRLRPLGWIAVVGLLLVLAGQLAWLERNHYARMDQWRGLYQSACNVLGCSLPAQVDLDNIRSSLLVREHKDPNLKDLRMVDIVLTNRAPFKQAFPLLLLQYTDVNGKLVADQRYHPDEYLKGELTGVELMPINTRIYVSLAIRTPVAGAVNYQLLLSPS</sequence>
<dbReference type="RefSeq" id="WP_158524387.1">
    <property type="nucleotide sequence ID" value="NZ_CP011797.1"/>
</dbReference>
<evidence type="ECO:0000256" key="1">
    <source>
        <dbReference type="SAM" id="MobiDB-lite"/>
    </source>
</evidence>
<protein>
    <submittedName>
        <fullName evidence="4">Putative transmembrane protein</fullName>
    </submittedName>
</protein>
<keyword evidence="5" id="KW-1185">Reference proteome</keyword>
<keyword evidence="2" id="KW-0472">Membrane</keyword>
<evidence type="ECO:0000259" key="3">
    <source>
        <dbReference type="Pfam" id="PF13719"/>
    </source>
</evidence>
<reference evidence="4 5" key="1">
    <citation type="journal article" date="2017" name="Environ. Microbiol.">
        <title>Genomic and physiological analyses of 'Reinekea forsetii' reveal a versatile opportunistic lifestyle during spring algae blooms.</title>
        <authorList>
            <person name="Avci B."/>
            <person name="Hahnke R.L."/>
            <person name="Chafee M."/>
            <person name="Fischer T."/>
            <person name="Gruber-Vodicka H."/>
            <person name="Tegetmeyer H.E."/>
            <person name="Harder J."/>
            <person name="Fuchs B.M."/>
            <person name="Amann R.I."/>
            <person name="Teeling H."/>
        </authorList>
    </citation>
    <scope>NUCLEOTIDE SEQUENCE [LARGE SCALE GENOMIC DNA]</scope>
    <source>
        <strain evidence="4 5">Hel1_31_D35</strain>
    </source>
</reference>
<evidence type="ECO:0000256" key="2">
    <source>
        <dbReference type="SAM" id="Phobius"/>
    </source>
</evidence>
<organism evidence="4 5">
    <name type="scientific">Reinekea forsetii</name>
    <dbReference type="NCBI Taxonomy" id="1336806"/>
    <lineage>
        <taxon>Bacteria</taxon>
        <taxon>Pseudomonadati</taxon>
        <taxon>Pseudomonadota</taxon>
        <taxon>Gammaproteobacteria</taxon>
        <taxon>Oceanospirillales</taxon>
        <taxon>Saccharospirillaceae</taxon>
        <taxon>Reinekea</taxon>
    </lineage>
</organism>
<name>A0A2K8KSW6_9GAMM</name>
<feature type="compositionally biased region" description="Low complexity" evidence="1">
    <location>
        <begin position="55"/>
        <end position="74"/>
    </location>
</feature>